<evidence type="ECO:0000313" key="4">
    <source>
        <dbReference type="WBParaSite" id="PgR044_g042_t01"/>
    </source>
</evidence>
<evidence type="ECO:0000313" key="3">
    <source>
        <dbReference type="Proteomes" id="UP000887569"/>
    </source>
</evidence>
<organism evidence="3 4">
    <name type="scientific">Parascaris univalens</name>
    <name type="common">Nematode worm</name>
    <dbReference type="NCBI Taxonomy" id="6257"/>
    <lineage>
        <taxon>Eukaryota</taxon>
        <taxon>Metazoa</taxon>
        <taxon>Ecdysozoa</taxon>
        <taxon>Nematoda</taxon>
        <taxon>Chromadorea</taxon>
        <taxon>Rhabditida</taxon>
        <taxon>Spirurina</taxon>
        <taxon>Ascaridomorpha</taxon>
        <taxon>Ascaridoidea</taxon>
        <taxon>Ascarididae</taxon>
        <taxon>Parascaris</taxon>
    </lineage>
</organism>
<protein>
    <submittedName>
        <fullName evidence="4">Uncharacterized protein</fullName>
    </submittedName>
</protein>
<feature type="chain" id="PRO_5037413676" evidence="2">
    <location>
        <begin position="22"/>
        <end position="72"/>
    </location>
</feature>
<accession>A0A915BLI7</accession>
<feature type="region of interest" description="Disordered" evidence="1">
    <location>
        <begin position="26"/>
        <end position="72"/>
    </location>
</feature>
<reference evidence="4" key="1">
    <citation type="submission" date="2022-11" db="UniProtKB">
        <authorList>
            <consortium name="WormBaseParasite"/>
        </authorList>
    </citation>
    <scope>IDENTIFICATION</scope>
</reference>
<name>A0A915BLI7_PARUN</name>
<feature type="compositionally biased region" description="Basic and acidic residues" evidence="1">
    <location>
        <begin position="39"/>
        <end position="50"/>
    </location>
</feature>
<keyword evidence="3" id="KW-1185">Reference proteome</keyword>
<sequence>MIHRFFVWLFFALLSVFSGNAFPRERIREPKHNSRREKRIVEAQTRRQRDYAVNSKTSKQYSMVPMPRKRRR</sequence>
<evidence type="ECO:0000256" key="2">
    <source>
        <dbReference type="SAM" id="SignalP"/>
    </source>
</evidence>
<evidence type="ECO:0000256" key="1">
    <source>
        <dbReference type="SAM" id="MobiDB-lite"/>
    </source>
</evidence>
<keyword evidence="2" id="KW-0732">Signal</keyword>
<feature type="signal peptide" evidence="2">
    <location>
        <begin position="1"/>
        <end position="21"/>
    </location>
</feature>
<proteinExistence type="predicted"/>
<dbReference type="WBParaSite" id="PgR044_g042_t01">
    <property type="protein sequence ID" value="PgR044_g042_t01"/>
    <property type="gene ID" value="PgR044_g042"/>
</dbReference>
<dbReference type="AlphaFoldDB" id="A0A915BLI7"/>
<dbReference type="Proteomes" id="UP000887569">
    <property type="component" value="Unplaced"/>
</dbReference>